<sequence>MDDHTAITPSGKLYMVANYVGAGVVAAFFASLERCSCINLSTSDYDDDEDEEEGMDRSLMFTNSTRHDDGRHALPAPPPSNSNAPTSVDSLPGQPGIILRYLDVLRVKSDGSILWKQPLCDKIALIFASLVPNLDEAGTEKLLVSLGETASEPFNATQHHVQAKPALDTFDSLNFPAEPS</sequence>
<dbReference type="AlphaFoldDB" id="A0A9Q1QLS2"/>
<keyword evidence="2" id="KW-1133">Transmembrane helix</keyword>
<gene>
    <name evidence="3" type="ORF">Cgig2_016007</name>
</gene>
<proteinExistence type="predicted"/>
<dbReference type="Proteomes" id="UP001153076">
    <property type="component" value="Unassembled WGS sequence"/>
</dbReference>
<protein>
    <submittedName>
        <fullName evidence="3">Uncharacterized protein</fullName>
    </submittedName>
</protein>
<dbReference type="PANTHER" id="PTHR34061:SF17">
    <property type="entry name" value="EXPRESSED PROTEIN"/>
    <property type="match status" value="1"/>
</dbReference>
<feature type="region of interest" description="Disordered" evidence="1">
    <location>
        <begin position="62"/>
        <end position="89"/>
    </location>
</feature>
<evidence type="ECO:0000313" key="4">
    <source>
        <dbReference type="Proteomes" id="UP001153076"/>
    </source>
</evidence>
<evidence type="ECO:0000256" key="2">
    <source>
        <dbReference type="SAM" id="Phobius"/>
    </source>
</evidence>
<keyword evidence="2" id="KW-0472">Membrane</keyword>
<dbReference type="EMBL" id="JAKOGI010000058">
    <property type="protein sequence ID" value="KAJ8446236.1"/>
    <property type="molecule type" value="Genomic_DNA"/>
</dbReference>
<organism evidence="3 4">
    <name type="scientific">Carnegiea gigantea</name>
    <dbReference type="NCBI Taxonomy" id="171969"/>
    <lineage>
        <taxon>Eukaryota</taxon>
        <taxon>Viridiplantae</taxon>
        <taxon>Streptophyta</taxon>
        <taxon>Embryophyta</taxon>
        <taxon>Tracheophyta</taxon>
        <taxon>Spermatophyta</taxon>
        <taxon>Magnoliopsida</taxon>
        <taxon>eudicotyledons</taxon>
        <taxon>Gunneridae</taxon>
        <taxon>Pentapetalae</taxon>
        <taxon>Caryophyllales</taxon>
        <taxon>Cactineae</taxon>
        <taxon>Cactaceae</taxon>
        <taxon>Cactoideae</taxon>
        <taxon>Echinocereeae</taxon>
        <taxon>Carnegiea</taxon>
    </lineage>
</organism>
<reference evidence="3" key="1">
    <citation type="submission" date="2022-04" db="EMBL/GenBank/DDBJ databases">
        <title>Carnegiea gigantea Genome sequencing and assembly v2.</title>
        <authorList>
            <person name="Copetti D."/>
            <person name="Sanderson M.J."/>
            <person name="Burquez A."/>
            <person name="Wojciechowski M.F."/>
        </authorList>
    </citation>
    <scope>NUCLEOTIDE SEQUENCE</scope>
    <source>
        <strain evidence="3">SGP5-SGP5p</strain>
        <tissue evidence="3">Aerial part</tissue>
    </source>
</reference>
<dbReference type="OrthoDB" id="1138139at2759"/>
<keyword evidence="4" id="KW-1185">Reference proteome</keyword>
<evidence type="ECO:0000256" key="1">
    <source>
        <dbReference type="SAM" id="MobiDB-lite"/>
    </source>
</evidence>
<evidence type="ECO:0000313" key="3">
    <source>
        <dbReference type="EMBL" id="KAJ8446236.1"/>
    </source>
</evidence>
<dbReference type="PANTHER" id="PTHR34061">
    <property type="entry name" value="PROTEIN, PUTATIVE-RELATED"/>
    <property type="match status" value="1"/>
</dbReference>
<keyword evidence="2" id="KW-0812">Transmembrane</keyword>
<name>A0A9Q1QLS2_9CARY</name>
<feature type="transmembrane region" description="Helical" evidence="2">
    <location>
        <begin position="12"/>
        <end position="32"/>
    </location>
</feature>
<accession>A0A9Q1QLS2</accession>
<comment type="caution">
    <text evidence="3">The sequence shown here is derived from an EMBL/GenBank/DDBJ whole genome shotgun (WGS) entry which is preliminary data.</text>
</comment>